<evidence type="ECO:0000313" key="2">
    <source>
        <dbReference type="Proteomes" id="UP001392318"/>
    </source>
</evidence>
<evidence type="ECO:0000313" key="1">
    <source>
        <dbReference type="EMBL" id="MEM5400813.1"/>
    </source>
</evidence>
<comment type="caution">
    <text evidence="1">The sequence shown here is derived from an EMBL/GenBank/DDBJ whole genome shotgun (WGS) entry which is preliminary data.</text>
</comment>
<dbReference type="EMBL" id="JAYMRU010000007">
    <property type="protein sequence ID" value="MEM5400813.1"/>
    <property type="molecule type" value="Genomic_DNA"/>
</dbReference>
<dbReference type="Proteomes" id="UP001392318">
    <property type="component" value="Unassembled WGS sequence"/>
</dbReference>
<gene>
    <name evidence="1" type="ORF">VSR83_12040</name>
</gene>
<keyword evidence="2" id="KW-1185">Reference proteome</keyword>
<proteinExistence type="predicted"/>
<name>A0ACC6RGU0_9BURK</name>
<reference evidence="1" key="1">
    <citation type="submission" date="2024-01" db="EMBL/GenBank/DDBJ databases">
        <title>The diversity of rhizobia nodulating Mimosa spp. in eleven states of Brazil covering several biomes is determined by host plant, location, and edaphic factors.</title>
        <authorList>
            <person name="Rouws L."/>
            <person name="Barauna A."/>
            <person name="Beukes C."/>
            <person name="De Faria S.M."/>
            <person name="Gross E."/>
            <person name="Dos Reis Junior F.B."/>
            <person name="Simon M."/>
            <person name="Maluk M."/>
            <person name="Odee D.W."/>
            <person name="Kenicer G."/>
            <person name="Young J.P.W."/>
            <person name="Reis V.M."/>
            <person name="Zilli J."/>
            <person name="James E.K."/>
        </authorList>
    </citation>
    <scope>NUCLEOTIDE SEQUENCE</scope>
    <source>
        <strain evidence="1">JPY452</strain>
    </source>
</reference>
<organism evidence="1 2">
    <name type="scientific">Paraburkholderia unamae</name>
    <dbReference type="NCBI Taxonomy" id="219649"/>
    <lineage>
        <taxon>Bacteria</taxon>
        <taxon>Pseudomonadati</taxon>
        <taxon>Pseudomonadota</taxon>
        <taxon>Betaproteobacteria</taxon>
        <taxon>Burkholderiales</taxon>
        <taxon>Burkholderiaceae</taxon>
        <taxon>Paraburkholderia</taxon>
    </lineage>
</organism>
<accession>A0ACC6RGU0</accession>
<protein>
    <submittedName>
        <fullName evidence="1">Uncharacterized protein</fullName>
    </submittedName>
</protein>
<sequence length="97" mass="11119">MKILEKNFEHIGIPNDGRYTVETGGAPWKAFHVTYRGQKFWRWFTKKGQHIYAIFRLPTGGWYVGNAGSLSPEASNRVAGPFPCRKAAFVAWRMMEP</sequence>